<evidence type="ECO:0000313" key="4">
    <source>
        <dbReference type="WBParaSite" id="GPLIN_000164000"/>
    </source>
</evidence>
<reference evidence="3" key="1">
    <citation type="submission" date="2013-12" db="EMBL/GenBank/DDBJ databases">
        <authorList>
            <person name="Aslett M."/>
        </authorList>
    </citation>
    <scope>NUCLEOTIDE SEQUENCE [LARGE SCALE GENOMIC DNA]</scope>
    <source>
        <strain evidence="3">Lindley</strain>
    </source>
</reference>
<reference evidence="3" key="2">
    <citation type="submission" date="2014-05" db="EMBL/GenBank/DDBJ databases">
        <title>The genome and life-stage specific transcriptomes of Globodera pallida elucidate key aspects of plant parasitism by a cyst nematode.</title>
        <authorList>
            <person name="Cotton J.A."/>
            <person name="Lilley C.J."/>
            <person name="Jones L.M."/>
            <person name="Kikuchi T."/>
            <person name="Reid A.J."/>
            <person name="Thorpe P."/>
            <person name="Tsai I.J."/>
            <person name="Beasley H."/>
            <person name="Blok V."/>
            <person name="Cock P.J.A."/>
            <person name="Van den Akker S.E."/>
            <person name="Holroyd N."/>
            <person name="Hunt M."/>
            <person name="Mantelin S."/>
            <person name="Naghra H."/>
            <person name="Pain A."/>
            <person name="Palomares-Rius J.E."/>
            <person name="Zarowiecki M."/>
            <person name="Berriman M."/>
            <person name="Jones J.T."/>
            <person name="Urwin P.E."/>
        </authorList>
    </citation>
    <scope>NUCLEOTIDE SEQUENCE [LARGE SCALE GENOMIC DNA]</scope>
    <source>
        <strain evidence="3">Lindley</strain>
    </source>
</reference>
<dbReference type="InterPro" id="IPR008160">
    <property type="entry name" value="Collagen"/>
</dbReference>
<feature type="compositionally biased region" description="Polar residues" evidence="2">
    <location>
        <begin position="69"/>
        <end position="84"/>
    </location>
</feature>
<accession>A0A183BM05</accession>
<evidence type="ECO:0000256" key="2">
    <source>
        <dbReference type="SAM" id="MobiDB-lite"/>
    </source>
</evidence>
<protein>
    <submittedName>
        <fullName evidence="4">Col_cuticle_N domain-containing protein</fullName>
    </submittedName>
</protein>
<sequence>MDSKGILTLAAALSVASFVALLIGVPLMLNDMANLQSEQKQQHQLYLGMTVKMWRDIMEQNEAIREENGTSMRQRRQSQPTNPQMCARGPKGSPGIPGEPGQDGLHGALGQPGTSAAGGGGYGEGASASQCAIWKTRAARGKRDKGIPGSPGRDGQIGDEGPEGEIGLPGDLGQSGPKGAPGENGIGYAKGMPGPKGEVGAPGAAGEEGPPGERGEDAPPGADAEYCPCPERSNGQGPGKAAYPGGTGRGWLYSTNSSKQILCCLAAAAPVLSVAISVASAAGEETNTFGPDSLGHKCNYSGPGHCPSGFVCKDGGCTRRCLFKGKCPEGFSCKGNFVCLRNECAARDPNCCANCLEKCAKHLDCPSAGWGCVLNKCRRVECHAKADCPFKWPCLVGKCFPPGCKTGKDCPGGWRCGKKRRCVKEEAEGKAKGGKESDRK</sequence>
<dbReference type="Proteomes" id="UP000050741">
    <property type="component" value="Unassembled WGS sequence"/>
</dbReference>
<organism evidence="3 4">
    <name type="scientific">Globodera pallida</name>
    <name type="common">Potato cyst nematode worm</name>
    <name type="synonym">Heterodera pallida</name>
    <dbReference type="NCBI Taxonomy" id="36090"/>
    <lineage>
        <taxon>Eukaryota</taxon>
        <taxon>Metazoa</taxon>
        <taxon>Ecdysozoa</taxon>
        <taxon>Nematoda</taxon>
        <taxon>Chromadorea</taxon>
        <taxon>Rhabditida</taxon>
        <taxon>Tylenchina</taxon>
        <taxon>Tylenchomorpha</taxon>
        <taxon>Tylenchoidea</taxon>
        <taxon>Heteroderidae</taxon>
        <taxon>Heteroderinae</taxon>
        <taxon>Globodera</taxon>
    </lineage>
</organism>
<keyword evidence="1" id="KW-0677">Repeat</keyword>
<name>A0A183BM05_GLOPA</name>
<feature type="compositionally biased region" description="Low complexity" evidence="2">
    <location>
        <begin position="193"/>
        <end position="208"/>
    </location>
</feature>
<feature type="region of interest" description="Disordered" evidence="2">
    <location>
        <begin position="421"/>
        <end position="440"/>
    </location>
</feature>
<dbReference type="Pfam" id="PF01391">
    <property type="entry name" value="Collagen"/>
    <property type="match status" value="1"/>
</dbReference>
<dbReference type="PANTHER" id="PTHR24637">
    <property type="entry name" value="COLLAGEN"/>
    <property type="match status" value="1"/>
</dbReference>
<reference evidence="4" key="3">
    <citation type="submission" date="2016-06" db="UniProtKB">
        <authorList>
            <consortium name="WormBaseParasite"/>
        </authorList>
    </citation>
    <scope>IDENTIFICATION</scope>
</reference>
<evidence type="ECO:0000313" key="3">
    <source>
        <dbReference type="Proteomes" id="UP000050741"/>
    </source>
</evidence>
<dbReference type="AlphaFoldDB" id="A0A183BM05"/>
<dbReference type="WBParaSite" id="GPLIN_000164000">
    <property type="protein sequence ID" value="GPLIN_000164000"/>
    <property type="gene ID" value="GPLIN_000164000"/>
</dbReference>
<dbReference type="PANTHER" id="PTHR24637:SF423">
    <property type="entry name" value="NEMATODE CUTICLE COLLAGEN N-TERMINAL DOMAIN-CONTAINING PROTEIN"/>
    <property type="match status" value="1"/>
</dbReference>
<proteinExistence type="predicted"/>
<evidence type="ECO:0000256" key="1">
    <source>
        <dbReference type="ARBA" id="ARBA00022737"/>
    </source>
</evidence>
<feature type="region of interest" description="Disordered" evidence="2">
    <location>
        <begin position="65"/>
        <end position="242"/>
    </location>
</feature>
<keyword evidence="3" id="KW-1185">Reference proteome</keyword>
<feature type="compositionally biased region" description="Basic and acidic residues" evidence="2">
    <location>
        <begin position="423"/>
        <end position="440"/>
    </location>
</feature>